<dbReference type="PROSITE" id="PS00793">
    <property type="entry name" value="DHPS_2"/>
    <property type="match status" value="1"/>
</dbReference>
<evidence type="ECO:0000313" key="11">
    <source>
        <dbReference type="Proteomes" id="UP000270034"/>
    </source>
</evidence>
<dbReference type="Pfam" id="PF00809">
    <property type="entry name" value="Pterin_bind"/>
    <property type="match status" value="1"/>
</dbReference>
<dbReference type="InterPro" id="IPR045031">
    <property type="entry name" value="DHP_synth-like"/>
</dbReference>
<name>A0A2Z5ZI77_9PROT</name>
<gene>
    <name evidence="10" type="ORF">AcetOrient_orf02927</name>
</gene>
<keyword evidence="5" id="KW-0808">Transferase</keyword>
<dbReference type="Gene3D" id="3.20.20.20">
    <property type="entry name" value="Dihydropteroate synthase-like"/>
    <property type="match status" value="1"/>
</dbReference>
<evidence type="ECO:0000313" key="10">
    <source>
        <dbReference type="EMBL" id="BBC80310.1"/>
    </source>
</evidence>
<dbReference type="KEGG" id="aot:AcetOri_orf02927"/>
<dbReference type="AlphaFoldDB" id="A0A2Z5ZI77"/>
<comment type="pathway">
    <text evidence="3">Cofactor biosynthesis; tetrahydrofolate biosynthesis; 7,8-dihydrofolate from 2-amino-4-hydroxy-6-hydroxymethyl-7,8-dihydropteridine diphosphate and 4-aminobenzoate: step 1/2.</text>
</comment>
<dbReference type="InterPro" id="IPR006390">
    <property type="entry name" value="DHP_synth_dom"/>
</dbReference>
<dbReference type="EC" id="2.5.1.15" evidence="4"/>
<reference evidence="10 11" key="1">
    <citation type="submission" date="2018-02" db="EMBL/GenBank/DDBJ databases">
        <title>Acetobacter orientalis genome.</title>
        <authorList>
            <person name="Nakashima N."/>
            <person name="Tamura T."/>
        </authorList>
    </citation>
    <scope>NUCLEOTIDE SEQUENCE [LARGE SCALE GENOMIC DNA]</scope>
    <source>
        <strain evidence="10 11">FAN1</strain>
    </source>
</reference>
<dbReference type="PROSITE" id="PS00792">
    <property type="entry name" value="DHPS_1"/>
    <property type="match status" value="1"/>
</dbReference>
<dbReference type="PROSITE" id="PS50972">
    <property type="entry name" value="PTERIN_BINDING"/>
    <property type="match status" value="1"/>
</dbReference>
<dbReference type="NCBIfam" id="TIGR01496">
    <property type="entry name" value="DHPS"/>
    <property type="match status" value="1"/>
</dbReference>
<evidence type="ECO:0000256" key="2">
    <source>
        <dbReference type="ARBA" id="ARBA00001946"/>
    </source>
</evidence>
<evidence type="ECO:0000256" key="6">
    <source>
        <dbReference type="ARBA" id="ARBA00022723"/>
    </source>
</evidence>
<evidence type="ECO:0000259" key="9">
    <source>
        <dbReference type="PROSITE" id="PS50972"/>
    </source>
</evidence>
<dbReference type="Proteomes" id="UP000270034">
    <property type="component" value="Chromosome"/>
</dbReference>
<evidence type="ECO:0000256" key="3">
    <source>
        <dbReference type="ARBA" id="ARBA00004763"/>
    </source>
</evidence>
<dbReference type="EMBL" id="AP018515">
    <property type="protein sequence ID" value="BBC80310.1"/>
    <property type="molecule type" value="Genomic_DNA"/>
</dbReference>
<dbReference type="GO" id="GO:0005829">
    <property type="term" value="C:cytosol"/>
    <property type="evidence" value="ECO:0007669"/>
    <property type="project" value="TreeGrafter"/>
</dbReference>
<protein>
    <recommendedName>
        <fullName evidence="4">dihydropteroate synthase</fullName>
        <ecNumber evidence="4">2.5.1.15</ecNumber>
    </recommendedName>
</protein>
<feature type="domain" description="Pterin-binding" evidence="9">
    <location>
        <begin position="81"/>
        <end position="336"/>
    </location>
</feature>
<dbReference type="SUPFAM" id="SSF51717">
    <property type="entry name" value="Dihydropteroate synthetase-like"/>
    <property type="match status" value="1"/>
</dbReference>
<evidence type="ECO:0000256" key="7">
    <source>
        <dbReference type="ARBA" id="ARBA00022842"/>
    </source>
</evidence>
<evidence type="ECO:0000256" key="5">
    <source>
        <dbReference type="ARBA" id="ARBA00022679"/>
    </source>
</evidence>
<sequence>MDFTRLVEPAGLVYGRAAQEAVKAGNALPLAGGPAAFTLVDLIEGYTRSGFMPVAAVPAGWQAELARVVAAPVGGMVPLGAQVMGILNLTPDSFSDGGVHAQAQHAVAAGLEQVRAGAGLLDLGAESTRPGAALVTPQQEWARLEEALCALRAQAPNTVLSIDTRNSFVMEQALNAGANVINDVSALMHDPQALPLLVQHTCGVMLMHMRGTPQTMEQHTHYTDIGYDVVRELGQCVQRAVAGGIDPARLMVDPGFGFAKTTEQNMQLLARLPLLANLGCRVVVGVSRKRMIGAVTGAQNPARRDPGTQAASLCGLALKGSILRVHDVGAWCRPLKFGSLSITYKNCRIFCGYGSVTPQIVLGTCL</sequence>
<comment type="catalytic activity">
    <reaction evidence="1">
        <text>(7,8-dihydropterin-6-yl)methyl diphosphate + 4-aminobenzoate = 7,8-dihydropteroate + diphosphate</text>
        <dbReference type="Rhea" id="RHEA:19949"/>
        <dbReference type="ChEBI" id="CHEBI:17836"/>
        <dbReference type="ChEBI" id="CHEBI:17839"/>
        <dbReference type="ChEBI" id="CHEBI:33019"/>
        <dbReference type="ChEBI" id="CHEBI:72950"/>
        <dbReference type="EC" id="2.5.1.15"/>
    </reaction>
</comment>
<dbReference type="GO" id="GO:0046654">
    <property type="term" value="P:tetrahydrofolate biosynthetic process"/>
    <property type="evidence" value="ECO:0007669"/>
    <property type="project" value="TreeGrafter"/>
</dbReference>
<keyword evidence="6" id="KW-0479">Metal-binding</keyword>
<keyword evidence="7" id="KW-0460">Magnesium</keyword>
<proteinExistence type="predicted"/>
<dbReference type="GO" id="GO:0046872">
    <property type="term" value="F:metal ion binding"/>
    <property type="evidence" value="ECO:0007669"/>
    <property type="project" value="UniProtKB-KW"/>
</dbReference>
<evidence type="ECO:0000256" key="4">
    <source>
        <dbReference type="ARBA" id="ARBA00012458"/>
    </source>
</evidence>
<dbReference type="CDD" id="cd00739">
    <property type="entry name" value="DHPS"/>
    <property type="match status" value="1"/>
</dbReference>
<dbReference type="GO" id="GO:0046656">
    <property type="term" value="P:folic acid biosynthetic process"/>
    <property type="evidence" value="ECO:0007669"/>
    <property type="project" value="UniProtKB-KW"/>
</dbReference>
<dbReference type="PANTHER" id="PTHR20941:SF1">
    <property type="entry name" value="FOLIC ACID SYNTHESIS PROTEIN FOL1"/>
    <property type="match status" value="1"/>
</dbReference>
<dbReference type="PANTHER" id="PTHR20941">
    <property type="entry name" value="FOLATE SYNTHESIS PROTEINS"/>
    <property type="match status" value="1"/>
</dbReference>
<keyword evidence="8" id="KW-0289">Folate biosynthesis</keyword>
<dbReference type="GO" id="GO:0004156">
    <property type="term" value="F:dihydropteroate synthase activity"/>
    <property type="evidence" value="ECO:0007669"/>
    <property type="project" value="UniProtKB-EC"/>
</dbReference>
<evidence type="ECO:0000256" key="8">
    <source>
        <dbReference type="ARBA" id="ARBA00022909"/>
    </source>
</evidence>
<dbReference type="InterPro" id="IPR011005">
    <property type="entry name" value="Dihydropteroate_synth-like_sf"/>
</dbReference>
<accession>A0A2Z5ZI77</accession>
<comment type="cofactor">
    <cofactor evidence="2">
        <name>Mg(2+)</name>
        <dbReference type="ChEBI" id="CHEBI:18420"/>
    </cofactor>
</comment>
<dbReference type="InterPro" id="IPR000489">
    <property type="entry name" value="Pterin-binding_dom"/>
</dbReference>
<evidence type="ECO:0000256" key="1">
    <source>
        <dbReference type="ARBA" id="ARBA00000012"/>
    </source>
</evidence>
<organism evidence="10 11">
    <name type="scientific">Acetobacter orientalis</name>
    <dbReference type="NCBI Taxonomy" id="146474"/>
    <lineage>
        <taxon>Bacteria</taxon>
        <taxon>Pseudomonadati</taxon>
        <taxon>Pseudomonadota</taxon>
        <taxon>Alphaproteobacteria</taxon>
        <taxon>Acetobacterales</taxon>
        <taxon>Acetobacteraceae</taxon>
        <taxon>Acetobacter</taxon>
    </lineage>
</organism>